<evidence type="ECO:0000313" key="2">
    <source>
        <dbReference type="EMBL" id="KAF1959822.1"/>
    </source>
</evidence>
<dbReference type="AlphaFoldDB" id="A0A6A5U7J3"/>
<name>A0A6A5U7J3_9PLEO</name>
<protein>
    <recommendedName>
        <fullName evidence="1">Thioesterase domain-containing protein</fullName>
    </recommendedName>
</protein>
<evidence type="ECO:0000313" key="3">
    <source>
        <dbReference type="Proteomes" id="UP000800035"/>
    </source>
</evidence>
<proteinExistence type="predicted"/>
<feature type="domain" description="Thioesterase" evidence="1">
    <location>
        <begin position="95"/>
        <end position="184"/>
    </location>
</feature>
<dbReference type="InterPro" id="IPR029069">
    <property type="entry name" value="HotDog_dom_sf"/>
</dbReference>
<dbReference type="PANTHER" id="PTHR47260">
    <property type="entry name" value="UPF0644 PROTEIN PB2B4.06"/>
    <property type="match status" value="1"/>
</dbReference>
<reference evidence="2" key="1">
    <citation type="journal article" date="2020" name="Stud. Mycol.">
        <title>101 Dothideomycetes genomes: a test case for predicting lifestyles and emergence of pathogens.</title>
        <authorList>
            <person name="Haridas S."/>
            <person name="Albert R."/>
            <person name="Binder M."/>
            <person name="Bloem J."/>
            <person name="Labutti K."/>
            <person name="Salamov A."/>
            <person name="Andreopoulos B."/>
            <person name="Baker S."/>
            <person name="Barry K."/>
            <person name="Bills G."/>
            <person name="Bluhm B."/>
            <person name="Cannon C."/>
            <person name="Castanera R."/>
            <person name="Culley D."/>
            <person name="Daum C."/>
            <person name="Ezra D."/>
            <person name="Gonzalez J."/>
            <person name="Henrissat B."/>
            <person name="Kuo A."/>
            <person name="Liang C."/>
            <person name="Lipzen A."/>
            <person name="Lutzoni F."/>
            <person name="Magnuson J."/>
            <person name="Mondo S."/>
            <person name="Nolan M."/>
            <person name="Ohm R."/>
            <person name="Pangilinan J."/>
            <person name="Park H.-J."/>
            <person name="Ramirez L."/>
            <person name="Alfaro M."/>
            <person name="Sun H."/>
            <person name="Tritt A."/>
            <person name="Yoshinaga Y."/>
            <person name="Zwiers L.-H."/>
            <person name="Turgeon B."/>
            <person name="Goodwin S."/>
            <person name="Spatafora J."/>
            <person name="Crous P."/>
            <person name="Grigoriev I."/>
        </authorList>
    </citation>
    <scope>NUCLEOTIDE SEQUENCE</scope>
    <source>
        <strain evidence="2">CBS 675.92</strain>
    </source>
</reference>
<dbReference type="CDD" id="cd03443">
    <property type="entry name" value="PaaI_thioesterase"/>
    <property type="match status" value="1"/>
</dbReference>
<dbReference type="Proteomes" id="UP000800035">
    <property type="component" value="Unassembled WGS sequence"/>
</dbReference>
<dbReference type="InterPro" id="IPR052061">
    <property type="entry name" value="PTE-AB_protein"/>
</dbReference>
<dbReference type="OrthoDB" id="506431at2759"/>
<sequence length="201" mass="21912">MAEAAIARLSTTPWCAALISSPDWVPVNTVSRIPKSNGEDSFFAETLATPRGVQTCLTLRPTKELDGRDGSNNMVFGEVMVIIKLGDGLNGHAKIVHGGFAATMLDEALGALITLNAEARMKRKERLGELGPHEAMACFTAYLNTSYKKPVPAPGILLCKARFERRERNKIYLSGSIEDGRGTVFTTCEGMFVEVKTDYKL</sequence>
<evidence type="ECO:0000259" key="1">
    <source>
        <dbReference type="Pfam" id="PF03061"/>
    </source>
</evidence>
<dbReference type="Gene3D" id="3.10.129.10">
    <property type="entry name" value="Hotdog Thioesterase"/>
    <property type="match status" value="1"/>
</dbReference>
<dbReference type="Pfam" id="PF03061">
    <property type="entry name" value="4HBT"/>
    <property type="match status" value="1"/>
</dbReference>
<dbReference type="EMBL" id="ML976984">
    <property type="protein sequence ID" value="KAF1959822.1"/>
    <property type="molecule type" value="Genomic_DNA"/>
</dbReference>
<dbReference type="SUPFAM" id="SSF54637">
    <property type="entry name" value="Thioesterase/thiol ester dehydrase-isomerase"/>
    <property type="match status" value="1"/>
</dbReference>
<gene>
    <name evidence="2" type="ORF">CC80DRAFT_489902</name>
</gene>
<accession>A0A6A5U7J3</accession>
<dbReference type="InterPro" id="IPR006683">
    <property type="entry name" value="Thioestr_dom"/>
</dbReference>
<keyword evidence="3" id="KW-1185">Reference proteome</keyword>
<organism evidence="2 3">
    <name type="scientific">Byssothecium circinans</name>
    <dbReference type="NCBI Taxonomy" id="147558"/>
    <lineage>
        <taxon>Eukaryota</taxon>
        <taxon>Fungi</taxon>
        <taxon>Dikarya</taxon>
        <taxon>Ascomycota</taxon>
        <taxon>Pezizomycotina</taxon>
        <taxon>Dothideomycetes</taxon>
        <taxon>Pleosporomycetidae</taxon>
        <taxon>Pleosporales</taxon>
        <taxon>Massarineae</taxon>
        <taxon>Massarinaceae</taxon>
        <taxon>Byssothecium</taxon>
    </lineage>
</organism>
<dbReference type="PANTHER" id="PTHR47260:SF3">
    <property type="entry name" value="THIOESTERASE FAMILY PROTEIN (AFU_ORTHOLOGUE AFUA_7G03960)"/>
    <property type="match status" value="1"/>
</dbReference>